<evidence type="ECO:0000256" key="2">
    <source>
        <dbReference type="SAM" id="Phobius"/>
    </source>
</evidence>
<keyword evidence="2" id="KW-1133">Transmembrane helix</keyword>
<proteinExistence type="predicted"/>
<reference evidence="3" key="1">
    <citation type="submission" date="2022-05" db="EMBL/GenBank/DDBJ databases">
        <title>The Musa troglodytarum L. genome provides insights into the mechanism of non-climacteric behaviour and enrichment of carotenoids.</title>
        <authorList>
            <person name="Wang J."/>
        </authorList>
    </citation>
    <scope>NUCLEOTIDE SEQUENCE</scope>
    <source>
        <tissue evidence="3">Leaf</tissue>
    </source>
</reference>
<dbReference type="EMBL" id="CP097510">
    <property type="protein sequence ID" value="URE36380.1"/>
    <property type="molecule type" value="Genomic_DNA"/>
</dbReference>
<gene>
    <name evidence="3" type="ORF">MUK42_08073</name>
</gene>
<feature type="region of interest" description="Disordered" evidence="1">
    <location>
        <begin position="88"/>
        <end position="135"/>
    </location>
</feature>
<dbReference type="AlphaFoldDB" id="A0A9E7L365"/>
<evidence type="ECO:0000256" key="1">
    <source>
        <dbReference type="SAM" id="MobiDB-lite"/>
    </source>
</evidence>
<protein>
    <submittedName>
        <fullName evidence="3">Uncharacterized protein</fullName>
    </submittedName>
</protein>
<feature type="compositionally biased region" description="Basic and acidic residues" evidence="1">
    <location>
        <begin position="107"/>
        <end position="118"/>
    </location>
</feature>
<organism evidence="3 4">
    <name type="scientific">Musa troglodytarum</name>
    <name type="common">fe'i banana</name>
    <dbReference type="NCBI Taxonomy" id="320322"/>
    <lineage>
        <taxon>Eukaryota</taxon>
        <taxon>Viridiplantae</taxon>
        <taxon>Streptophyta</taxon>
        <taxon>Embryophyta</taxon>
        <taxon>Tracheophyta</taxon>
        <taxon>Spermatophyta</taxon>
        <taxon>Magnoliopsida</taxon>
        <taxon>Liliopsida</taxon>
        <taxon>Zingiberales</taxon>
        <taxon>Musaceae</taxon>
        <taxon>Musa</taxon>
    </lineage>
</organism>
<keyword evidence="4" id="KW-1185">Reference proteome</keyword>
<accession>A0A9E7L365</accession>
<keyword evidence="2" id="KW-0472">Membrane</keyword>
<evidence type="ECO:0000313" key="4">
    <source>
        <dbReference type="Proteomes" id="UP001055439"/>
    </source>
</evidence>
<sequence>MARRSSSSSSSSCRQYLHSAYYIRRLMRLAFVFVIFILPNSGKNDCMIIWHPWGDLVHHHHDGVGRPDGCSGAGESYVTAAVSAPLFMGKPKNAQQQRRRRRRGRKRDVPSVRVRGGEEGAGDPHGAGELPLLRRRRDGDGRGEVAAALLPPRVPQDYDEVLLHPLFPAPRHLSLMDCSSALVSRSHLSSANRSFSSTPSLKSHLFVEIFDSAFDAISAFLSVSVEWGCVSMFVLVKRYLFFFLFGGEHQCLLNSLTVLTTSACS</sequence>
<keyword evidence="2" id="KW-0812">Transmembrane</keyword>
<evidence type="ECO:0000313" key="3">
    <source>
        <dbReference type="EMBL" id="URE36380.1"/>
    </source>
</evidence>
<name>A0A9E7L365_9LILI</name>
<feature type="transmembrane region" description="Helical" evidence="2">
    <location>
        <begin position="21"/>
        <end position="38"/>
    </location>
</feature>
<dbReference type="Proteomes" id="UP001055439">
    <property type="component" value="Chromosome 8"/>
</dbReference>
<feature type="compositionally biased region" description="Basic residues" evidence="1">
    <location>
        <begin position="97"/>
        <end position="106"/>
    </location>
</feature>